<dbReference type="InterPro" id="IPR045466">
    <property type="entry name" value="DUF6498"/>
</dbReference>
<reference evidence="2 3" key="1">
    <citation type="submission" date="2018-06" db="EMBL/GenBank/DDBJ databases">
        <title>Halonotius sp. F13-13 a new haloarchaeeon isolated from a solar saltern from Isla Cristina, Huelva, Spain.</title>
        <authorList>
            <person name="Duran-Viseras A."/>
            <person name="Sanchez-Porro C."/>
            <person name="Ventosa A."/>
        </authorList>
    </citation>
    <scope>NUCLEOTIDE SEQUENCE [LARGE SCALE GENOMIC DNA]</scope>
    <source>
        <strain evidence="2 3">F13-13</strain>
    </source>
</reference>
<sequence length="466" mass="49401">MPRSPSRTTQWLGLLAVVAGNLLPLVGVAVWEWSLASLLVVYWLEALTTALLAAIKALFAKQGSPELPGVQRLPDLRAKRGGLQPRAGWPPIYPRNVPFAVSILSVWAMTVLPVSLLAWFSLDLAPTLSGGLLVALVALVASHLADFRVDYIGAERYTDVSARELTRTPAQQVLVLLCVLPFTMGEAASGVGLLGGIVLTKTTAEAYRFYVDHMGQPLVGITDWLKESALIETEPLQEPPPELALPEAPVDGRVETDTTAVVLGSVTNVMLGLFSRGGVLLTALLAFGITIGSPLVVGLGAVALLAIVAVAVLSRWLRFGTVEYQRRDHEIVAYDRLLAEPQWIAPVYGGDIEVQNAIPDRLLGTGTLTLPATDDDRETVTLGPVPELDAAVDELGLPISQPQRPETDYSVVAAAGGLLTVFGVLPVGLLTMGNLDSGTAVAVLVIAGPVFLPLLGILLWATLARI</sequence>
<dbReference type="AlphaFoldDB" id="A0A3A6PTA3"/>
<feature type="transmembrane region" description="Helical" evidence="1">
    <location>
        <begin position="40"/>
        <end position="59"/>
    </location>
</feature>
<feature type="transmembrane region" description="Helical" evidence="1">
    <location>
        <begin position="409"/>
        <end position="429"/>
    </location>
</feature>
<feature type="transmembrane region" description="Helical" evidence="1">
    <location>
        <begin position="297"/>
        <end position="317"/>
    </location>
</feature>
<keyword evidence="1" id="KW-0472">Membrane</keyword>
<evidence type="ECO:0000256" key="1">
    <source>
        <dbReference type="SAM" id="Phobius"/>
    </source>
</evidence>
<feature type="transmembrane region" description="Helical" evidence="1">
    <location>
        <begin position="441"/>
        <end position="463"/>
    </location>
</feature>
<dbReference type="Proteomes" id="UP000276588">
    <property type="component" value="Unassembled WGS sequence"/>
</dbReference>
<feature type="transmembrane region" description="Helical" evidence="1">
    <location>
        <begin position="273"/>
        <end position="291"/>
    </location>
</feature>
<feature type="transmembrane region" description="Helical" evidence="1">
    <location>
        <begin position="99"/>
        <end position="122"/>
    </location>
</feature>
<evidence type="ECO:0000313" key="3">
    <source>
        <dbReference type="Proteomes" id="UP000276588"/>
    </source>
</evidence>
<dbReference type="RefSeq" id="WP_120102991.1">
    <property type="nucleotide sequence ID" value="NZ_QKNY01000013.1"/>
</dbReference>
<keyword evidence="1" id="KW-0812">Transmembrane</keyword>
<keyword evidence="3" id="KW-1185">Reference proteome</keyword>
<organism evidence="2 3">
    <name type="scientific">Halonotius aquaticus</name>
    <dbReference type="NCBI Taxonomy" id="2216978"/>
    <lineage>
        <taxon>Archaea</taxon>
        <taxon>Methanobacteriati</taxon>
        <taxon>Methanobacteriota</taxon>
        <taxon>Stenosarchaea group</taxon>
        <taxon>Halobacteria</taxon>
        <taxon>Halobacteriales</taxon>
        <taxon>Haloferacaceae</taxon>
        <taxon>Halonotius</taxon>
    </lineage>
</organism>
<feature type="transmembrane region" description="Helical" evidence="1">
    <location>
        <begin position="128"/>
        <end position="147"/>
    </location>
</feature>
<accession>A0A3A6PTA3</accession>
<evidence type="ECO:0000313" key="2">
    <source>
        <dbReference type="EMBL" id="RJX42741.1"/>
    </source>
</evidence>
<protein>
    <submittedName>
        <fullName evidence="2">Uncharacterized protein</fullName>
    </submittedName>
</protein>
<dbReference type="Pfam" id="PF20108">
    <property type="entry name" value="DUF6498"/>
    <property type="match status" value="1"/>
</dbReference>
<dbReference type="EMBL" id="QKNY01000013">
    <property type="protein sequence ID" value="RJX42741.1"/>
    <property type="molecule type" value="Genomic_DNA"/>
</dbReference>
<proteinExistence type="predicted"/>
<comment type="caution">
    <text evidence="2">The sequence shown here is derived from an EMBL/GenBank/DDBJ whole genome shotgun (WGS) entry which is preliminary data.</text>
</comment>
<gene>
    <name evidence="2" type="ORF">DM826_08585</name>
</gene>
<name>A0A3A6PTA3_9EURY</name>
<feature type="transmembrane region" description="Helical" evidence="1">
    <location>
        <begin position="12"/>
        <end position="34"/>
    </location>
</feature>
<keyword evidence="1" id="KW-1133">Transmembrane helix</keyword>